<name>Q23QT8_TETTS</name>
<comment type="subcellular location">
    <subcellularLocation>
        <location evidence="1">Golgi apparatus</location>
        <location evidence="1">trans-Golgi network</location>
    </subcellularLocation>
</comment>
<dbReference type="RefSeq" id="XP_001019045.1">
    <property type="nucleotide sequence ID" value="XM_001019045.1"/>
</dbReference>
<keyword evidence="4" id="KW-0653">Protein transport</keyword>
<dbReference type="GO" id="GO:0042147">
    <property type="term" value="P:retrograde transport, endosome to Golgi"/>
    <property type="evidence" value="ECO:0007669"/>
    <property type="project" value="InterPro"/>
</dbReference>
<dbReference type="InParanoid" id="Q23QT8"/>
<dbReference type="STRING" id="312017.Q23QT8"/>
<reference evidence="11" key="1">
    <citation type="journal article" date="2006" name="PLoS Biol.">
        <title>Macronuclear genome sequence of the ciliate Tetrahymena thermophila, a model eukaryote.</title>
        <authorList>
            <person name="Eisen J.A."/>
            <person name="Coyne R.S."/>
            <person name="Wu M."/>
            <person name="Wu D."/>
            <person name="Thiagarajan M."/>
            <person name="Wortman J.R."/>
            <person name="Badger J.H."/>
            <person name="Ren Q."/>
            <person name="Amedeo P."/>
            <person name="Jones K.M."/>
            <person name="Tallon L.J."/>
            <person name="Delcher A.L."/>
            <person name="Salzberg S.L."/>
            <person name="Silva J.C."/>
            <person name="Haas B.J."/>
            <person name="Majoros W.H."/>
            <person name="Farzad M."/>
            <person name="Carlton J.M."/>
            <person name="Smith R.K. Jr."/>
            <person name="Garg J."/>
            <person name="Pearlman R.E."/>
            <person name="Karrer K.M."/>
            <person name="Sun L."/>
            <person name="Manning G."/>
            <person name="Elde N.C."/>
            <person name="Turkewitz A.P."/>
            <person name="Asai D.J."/>
            <person name="Wilkes D.E."/>
            <person name="Wang Y."/>
            <person name="Cai H."/>
            <person name="Collins K."/>
            <person name="Stewart B.A."/>
            <person name="Lee S.R."/>
            <person name="Wilamowska K."/>
            <person name="Weinberg Z."/>
            <person name="Ruzzo W.L."/>
            <person name="Wloga D."/>
            <person name="Gaertig J."/>
            <person name="Frankel J."/>
            <person name="Tsao C.-C."/>
            <person name="Gorovsky M.A."/>
            <person name="Keeling P.J."/>
            <person name="Waller R.F."/>
            <person name="Patron N.J."/>
            <person name="Cherry J.M."/>
            <person name="Stover N.A."/>
            <person name="Krieger C.J."/>
            <person name="del Toro C."/>
            <person name="Ryder H.F."/>
            <person name="Williamson S.C."/>
            <person name="Barbeau R.A."/>
            <person name="Hamilton E.P."/>
            <person name="Orias E."/>
        </authorList>
    </citation>
    <scope>NUCLEOTIDE SEQUENCE [LARGE SCALE GENOMIC DNA]</scope>
    <source>
        <strain evidence="11">SB210</strain>
    </source>
</reference>
<dbReference type="InterPro" id="IPR039745">
    <property type="entry name" value="Vps54"/>
</dbReference>
<evidence type="ECO:0000313" key="10">
    <source>
        <dbReference type="EMBL" id="EAR98800.1"/>
    </source>
</evidence>
<organism evidence="10 11">
    <name type="scientific">Tetrahymena thermophila (strain SB210)</name>
    <dbReference type="NCBI Taxonomy" id="312017"/>
    <lineage>
        <taxon>Eukaryota</taxon>
        <taxon>Sar</taxon>
        <taxon>Alveolata</taxon>
        <taxon>Ciliophora</taxon>
        <taxon>Intramacronucleata</taxon>
        <taxon>Oligohymenophorea</taxon>
        <taxon>Hymenostomatida</taxon>
        <taxon>Tetrahymenina</taxon>
        <taxon>Tetrahymenidae</taxon>
        <taxon>Tetrahymena</taxon>
    </lineage>
</organism>
<evidence type="ECO:0000256" key="8">
    <source>
        <dbReference type="SAM" id="MobiDB-lite"/>
    </source>
</evidence>
<dbReference type="GO" id="GO:0006896">
    <property type="term" value="P:Golgi to vacuole transport"/>
    <property type="evidence" value="ECO:0007669"/>
    <property type="project" value="TreeGrafter"/>
</dbReference>
<dbReference type="EMBL" id="GG662647">
    <property type="protein sequence ID" value="EAR98800.1"/>
    <property type="molecule type" value="Genomic_DNA"/>
</dbReference>
<protein>
    <submittedName>
        <fullName evidence="10">Vps54-like protein</fullName>
    </submittedName>
</protein>
<dbReference type="eggNOG" id="KOG2115">
    <property type="taxonomic scope" value="Eukaryota"/>
</dbReference>
<dbReference type="AlphaFoldDB" id="Q23QT8"/>
<dbReference type="HOGENOM" id="CLU_293120_0_0_1"/>
<evidence type="ECO:0000256" key="3">
    <source>
        <dbReference type="ARBA" id="ARBA00022448"/>
    </source>
</evidence>
<feature type="domain" description="Vacuolar protein sorting-associated protein 54 C-terminal" evidence="9">
    <location>
        <begin position="772"/>
        <end position="902"/>
    </location>
</feature>
<feature type="coiled-coil region" evidence="7">
    <location>
        <begin position="866"/>
        <end position="893"/>
    </location>
</feature>
<keyword evidence="6 7" id="KW-0175">Coiled coil</keyword>
<accession>Q23QT8</accession>
<keyword evidence="3" id="KW-0813">Transport</keyword>
<keyword evidence="5" id="KW-0333">Golgi apparatus</keyword>
<proteinExistence type="inferred from homology"/>
<dbReference type="PANTHER" id="PTHR12965:SF0">
    <property type="entry name" value="VACUOLAR PROTEIN SORTING-ASSOCIATED PROTEIN 54"/>
    <property type="match status" value="1"/>
</dbReference>
<evidence type="ECO:0000256" key="1">
    <source>
        <dbReference type="ARBA" id="ARBA00004601"/>
    </source>
</evidence>
<dbReference type="GO" id="GO:0005829">
    <property type="term" value="C:cytosol"/>
    <property type="evidence" value="ECO:0007669"/>
    <property type="project" value="GOC"/>
</dbReference>
<evidence type="ECO:0000256" key="2">
    <source>
        <dbReference type="ARBA" id="ARBA00009150"/>
    </source>
</evidence>
<evidence type="ECO:0000259" key="9">
    <source>
        <dbReference type="Pfam" id="PF07928"/>
    </source>
</evidence>
<dbReference type="OrthoDB" id="298279at2759"/>
<dbReference type="OMA" id="QKQAVML"/>
<evidence type="ECO:0000256" key="6">
    <source>
        <dbReference type="ARBA" id="ARBA00023054"/>
    </source>
</evidence>
<gene>
    <name evidence="10" type="ORF">TTHERM_00250950</name>
</gene>
<dbReference type="GO" id="GO:0015031">
    <property type="term" value="P:protein transport"/>
    <property type="evidence" value="ECO:0007669"/>
    <property type="project" value="UniProtKB-KW"/>
</dbReference>
<evidence type="ECO:0000256" key="5">
    <source>
        <dbReference type="ARBA" id="ARBA00023034"/>
    </source>
</evidence>
<evidence type="ECO:0000256" key="7">
    <source>
        <dbReference type="SAM" id="Coils"/>
    </source>
</evidence>
<dbReference type="PANTHER" id="PTHR12965">
    <property type="entry name" value="VACUOLAR PROTEIN SORTING 54"/>
    <property type="match status" value="1"/>
</dbReference>
<dbReference type="KEGG" id="tet:TTHERM_00250950"/>
<dbReference type="GO" id="GO:0019905">
    <property type="term" value="F:syntaxin binding"/>
    <property type="evidence" value="ECO:0007669"/>
    <property type="project" value="TreeGrafter"/>
</dbReference>
<dbReference type="GO" id="GO:0000938">
    <property type="term" value="C:GARP complex"/>
    <property type="evidence" value="ECO:0007669"/>
    <property type="project" value="InterPro"/>
</dbReference>
<dbReference type="Proteomes" id="UP000009168">
    <property type="component" value="Unassembled WGS sequence"/>
</dbReference>
<dbReference type="Pfam" id="PF07928">
    <property type="entry name" value="Vps54"/>
    <property type="match status" value="1"/>
</dbReference>
<feature type="region of interest" description="Disordered" evidence="8">
    <location>
        <begin position="709"/>
        <end position="733"/>
    </location>
</feature>
<keyword evidence="11" id="KW-1185">Reference proteome</keyword>
<evidence type="ECO:0000256" key="4">
    <source>
        <dbReference type="ARBA" id="ARBA00022927"/>
    </source>
</evidence>
<sequence length="1038" mass="122009">MSERLSNSMNNDLGQGYLNESFASMQSVYTYSNQNLSSLVNMPQTKTSQMLEGFRSMITSTKIYKQIEDKGSKIFTGRGSISSGSTPVSEETLNKINIDISEFNDYKERIQNELFRYMNQKRQDQESMDILQTINLNEVLLRCYKNVPSIYFYSDFHFDFKAHLSRDVNQMNETQDSISEYLEEVDINLFYQIQTRFNQFLSIILDLNEMQSLIDDSLKKIYYVRQCNLVLKQKLVQKGSQIVTMKKRIDRCQSVLAYLQLVQTLHKSLPSITTLINAGKFDFAVTLLHQSEAEYNKKFQKMIALNQFRDQIFLNRQKLEKNISMSFQDKSLDYVISELNFTKEPTLSVQHQKSDISSADNSFDDSYYMNSTLMNETFENNQLNLNLTQMMNEASKNPQLKWQHTTYRRDIDLEEQISKIVNQSYDLDKFNNQAYRRKLIEMLKGFKDGFISDMQDFQNEISNTPGSNKQILGDMNGDMNKNENQKMMFENMSLDLFVKFVLFYFEILKRVALKQIGLNHTILNSLVTHVITNLLKTGKDLDDNINAFSKLTSCVDDIYQNVIQVFNYINGWIDDLIKQKKLDNEVNFLSFRKVSKIFTFWDDFLANDVPKYFQISQTPFENNQNCKDSKEFRKFFRKFNEYHTKVQLKSLENARGELEKKFLDQFHKKQLKDLKEILNNEKWNPVDINFEFYDIISYIVQNPKQESEQVRTAKSSFEEDEEESKHLHDEVVENNQDDSNINDLTSARITKEQFKRTLIQIKIIKNQITYKNQTYKLTSAFLQILKMIYEYLHLIDYFKSMRETSSKKLIELLKFYNSYANELLIGGGAFQLGVQVSAVNLALSSVCLQFALKIFPQMTERIIGLYKEDRDLAENIEDQFSRLSDEYNNHNINIQKTISDILIKLVTSVKEQIVKLQWNQVNDLKIPTDPTNNILKSYRQMYSVLSNFYDKDQIIKIYAAPFNQLINTYLPIFNSIQITNRLGAQRVKEELDYAVENIKSQDYMKLNSNIYSKFEEMAEDIIHERCIPFLQGNQGENE</sequence>
<evidence type="ECO:0000313" key="11">
    <source>
        <dbReference type="Proteomes" id="UP000009168"/>
    </source>
</evidence>
<dbReference type="GeneID" id="7832015"/>
<dbReference type="InterPro" id="IPR012501">
    <property type="entry name" value="Vps54_C"/>
</dbReference>
<comment type="similarity">
    <text evidence="2">Belongs to the VPS54 family.</text>
</comment>